<evidence type="ECO:0000313" key="2">
    <source>
        <dbReference type="Proteomes" id="UP000198891"/>
    </source>
</evidence>
<evidence type="ECO:0000313" key="1">
    <source>
        <dbReference type="EMBL" id="SDY83615.1"/>
    </source>
</evidence>
<protein>
    <recommendedName>
        <fullName evidence="3">TfoX N-terminal domain-containing protein</fullName>
    </recommendedName>
</protein>
<keyword evidence="2" id="KW-1185">Reference proteome</keyword>
<name>A0A1H3N570_9MICO</name>
<dbReference type="EMBL" id="FNPZ01000001">
    <property type="protein sequence ID" value="SDY83615.1"/>
    <property type="molecule type" value="Genomic_DNA"/>
</dbReference>
<dbReference type="STRING" id="381665.SAMN05216554_1685"/>
<dbReference type="AlphaFoldDB" id="A0A1H3N570"/>
<reference evidence="1 2" key="1">
    <citation type="submission" date="2016-10" db="EMBL/GenBank/DDBJ databases">
        <authorList>
            <person name="de Groot N.N."/>
        </authorList>
    </citation>
    <scope>NUCLEOTIDE SEQUENCE [LARGE SCALE GENOMIC DNA]</scope>
    <source>
        <strain evidence="1 2">CGMCC 4.3491</strain>
    </source>
</reference>
<dbReference type="RefSeq" id="WP_175494179.1">
    <property type="nucleotide sequence ID" value="NZ_FNPZ01000001.1"/>
</dbReference>
<evidence type="ECO:0008006" key="3">
    <source>
        <dbReference type="Google" id="ProtNLM"/>
    </source>
</evidence>
<accession>A0A1H3N570</accession>
<gene>
    <name evidence="1" type="ORF">SAMN05216554_1685</name>
</gene>
<proteinExistence type="predicted"/>
<dbReference type="Proteomes" id="UP000198891">
    <property type="component" value="Unassembled WGS sequence"/>
</dbReference>
<organism evidence="1 2">
    <name type="scientific">Herbiconiux ginsengi</name>
    <dbReference type="NCBI Taxonomy" id="381665"/>
    <lineage>
        <taxon>Bacteria</taxon>
        <taxon>Bacillati</taxon>
        <taxon>Actinomycetota</taxon>
        <taxon>Actinomycetes</taxon>
        <taxon>Micrococcales</taxon>
        <taxon>Microbacteriaceae</taxon>
        <taxon>Herbiconiux</taxon>
    </lineage>
</organism>
<sequence>MAAPISSEDALERWDLLAAELGDPAISRSRMMGRPILTREGTMFACLNGDSVGFKLGAGTPEHDGALDVPGAELFDPSGKGRPFKDWVSIPLAEAEQWLPFAQCAVMHVAGSEAGSESEAESGSARGA</sequence>